<gene>
    <name evidence="2" type="ORF">DWU99_10370</name>
</gene>
<dbReference type="OrthoDB" id="838646at2"/>
<organism evidence="2 3">
    <name type="scientific">Dyella psychrodurans</name>
    <dbReference type="NCBI Taxonomy" id="1927960"/>
    <lineage>
        <taxon>Bacteria</taxon>
        <taxon>Pseudomonadati</taxon>
        <taxon>Pseudomonadota</taxon>
        <taxon>Gammaproteobacteria</taxon>
        <taxon>Lysobacterales</taxon>
        <taxon>Rhodanobacteraceae</taxon>
        <taxon>Dyella</taxon>
    </lineage>
</organism>
<dbReference type="Proteomes" id="UP000255334">
    <property type="component" value="Unassembled WGS sequence"/>
</dbReference>
<dbReference type="InterPro" id="IPR019587">
    <property type="entry name" value="Polyketide_cyclase/dehydratase"/>
</dbReference>
<comment type="caution">
    <text evidence="2">The sequence shown here is derived from an EMBL/GenBank/DDBJ whole genome shotgun (WGS) entry which is preliminary data.</text>
</comment>
<feature type="signal peptide" evidence="1">
    <location>
        <begin position="1"/>
        <end position="21"/>
    </location>
</feature>
<dbReference type="EMBL" id="QRBF01000003">
    <property type="protein sequence ID" value="RDS84151.1"/>
    <property type="molecule type" value="Genomic_DNA"/>
</dbReference>
<proteinExistence type="predicted"/>
<sequence>MINRNTTARCALISLAVAALAAAPAWSQSSTQAQQKVATIAGSMEQDLENRSHDIHWPTGFEPEKADLFSHNELVINASCERVWKHIIDANKWPDWYPNSKHVRIFGSSPSLAQGTVFRWTTFGLPLESKVNEYVPYTRIGWYGYAPGAKPTFYHTWYLTSAGDACDVVMDEVGKGADAAHLRETDESLMHRGHDLWLATLKWVSEGP</sequence>
<evidence type="ECO:0000256" key="1">
    <source>
        <dbReference type="SAM" id="SignalP"/>
    </source>
</evidence>
<dbReference type="Pfam" id="PF10604">
    <property type="entry name" value="Polyketide_cyc2"/>
    <property type="match status" value="1"/>
</dbReference>
<accession>A0A370X7B5</accession>
<keyword evidence="3" id="KW-1185">Reference proteome</keyword>
<evidence type="ECO:0000313" key="2">
    <source>
        <dbReference type="EMBL" id="RDS84151.1"/>
    </source>
</evidence>
<feature type="chain" id="PRO_5016935311" description="Polyketide cyclase" evidence="1">
    <location>
        <begin position="22"/>
        <end position="208"/>
    </location>
</feature>
<evidence type="ECO:0008006" key="4">
    <source>
        <dbReference type="Google" id="ProtNLM"/>
    </source>
</evidence>
<dbReference type="AlphaFoldDB" id="A0A370X7B5"/>
<name>A0A370X7B5_9GAMM</name>
<dbReference type="SUPFAM" id="SSF55961">
    <property type="entry name" value="Bet v1-like"/>
    <property type="match status" value="1"/>
</dbReference>
<evidence type="ECO:0000313" key="3">
    <source>
        <dbReference type="Proteomes" id="UP000255334"/>
    </source>
</evidence>
<protein>
    <recommendedName>
        <fullName evidence="4">Polyketide cyclase</fullName>
    </recommendedName>
</protein>
<dbReference type="Gene3D" id="3.30.530.20">
    <property type="match status" value="1"/>
</dbReference>
<dbReference type="InterPro" id="IPR023393">
    <property type="entry name" value="START-like_dom_sf"/>
</dbReference>
<reference evidence="2 3" key="1">
    <citation type="submission" date="2018-07" db="EMBL/GenBank/DDBJ databases">
        <title>Dyella monticola sp. nov. and Dyella psychrodurans sp. nov. isolated from monsoon evergreen broad-leaved forest soil of Dinghu Mountain, China.</title>
        <authorList>
            <person name="Gao Z."/>
            <person name="Qiu L."/>
        </authorList>
    </citation>
    <scope>NUCLEOTIDE SEQUENCE [LARGE SCALE GENOMIC DNA]</scope>
    <source>
        <strain evidence="2 3">4MSK11</strain>
    </source>
</reference>
<keyword evidence="1" id="KW-0732">Signal</keyword>
<dbReference type="RefSeq" id="WP_115477952.1">
    <property type="nucleotide sequence ID" value="NZ_QRBF01000003.1"/>
</dbReference>